<evidence type="ECO:0000313" key="2">
    <source>
        <dbReference type="Proteomes" id="UP001217838"/>
    </source>
</evidence>
<protein>
    <submittedName>
        <fullName evidence="1">Uncharacterized protein</fullName>
    </submittedName>
</protein>
<accession>A0ABT5BH52</accession>
<organism evidence="1 2">
    <name type="scientific">Nannocystis radixulma</name>
    <dbReference type="NCBI Taxonomy" id="2995305"/>
    <lineage>
        <taxon>Bacteria</taxon>
        <taxon>Pseudomonadati</taxon>
        <taxon>Myxococcota</taxon>
        <taxon>Polyangia</taxon>
        <taxon>Nannocystales</taxon>
        <taxon>Nannocystaceae</taxon>
        <taxon>Nannocystis</taxon>
    </lineage>
</organism>
<proteinExistence type="predicted"/>
<reference evidence="1 2" key="1">
    <citation type="submission" date="2022-11" db="EMBL/GenBank/DDBJ databases">
        <title>Minimal conservation of predation-associated metabolite biosynthetic gene clusters underscores biosynthetic potential of Myxococcota including descriptions for ten novel species: Archangium lansinium sp. nov., Myxococcus landrumus sp. nov., Nannocystis bai.</title>
        <authorList>
            <person name="Ahearne A."/>
            <person name="Stevens C."/>
            <person name="Dowd S."/>
        </authorList>
    </citation>
    <scope>NUCLEOTIDE SEQUENCE [LARGE SCALE GENOMIC DNA]</scope>
    <source>
        <strain evidence="1 2">NCELM</strain>
    </source>
</reference>
<dbReference type="RefSeq" id="WP_272005431.1">
    <property type="nucleotide sequence ID" value="NZ_JAQNDN010000021.1"/>
</dbReference>
<dbReference type="Proteomes" id="UP001217838">
    <property type="component" value="Unassembled WGS sequence"/>
</dbReference>
<name>A0ABT5BH52_9BACT</name>
<sequence length="310" mass="32918">MVRYSLPLALCFACAPNQPDPPRMIVAKPVLEDIQEPAPVEPAPPPAASPAVPAPELPSWWCTCYARTDGTAMTACRGDRDACYALSGKARQAGGDGIAPVSLTHDCREVSGEHPGDVLGGRDRWQPSKKPGAWIAAGACLFSEPPDAVMSIADIETFAGVRRGMLARDVVARLGESGPKTDGWDDIPNWATQTWPYPDHDLVLTMARPPGRGGWIVDEIVVGPASDLRTGRGIGAGSTRAEVVAAYAADFRVEVDEGEEPPAAELASAAAEAELGSDIFIGYWNFGGLHFTFDRETDKVIGIRIRGAVC</sequence>
<dbReference type="EMBL" id="JAQNDN010000021">
    <property type="protein sequence ID" value="MDC0673023.1"/>
    <property type="molecule type" value="Genomic_DNA"/>
</dbReference>
<comment type="caution">
    <text evidence="1">The sequence shown here is derived from an EMBL/GenBank/DDBJ whole genome shotgun (WGS) entry which is preliminary data.</text>
</comment>
<keyword evidence="2" id="KW-1185">Reference proteome</keyword>
<gene>
    <name evidence="1" type="ORF">POL58_35040</name>
</gene>
<evidence type="ECO:0000313" key="1">
    <source>
        <dbReference type="EMBL" id="MDC0673023.1"/>
    </source>
</evidence>